<keyword evidence="1" id="KW-0812">Transmembrane</keyword>
<dbReference type="AlphaFoldDB" id="A0A850LGB9"/>
<proteinExistence type="predicted"/>
<dbReference type="Pfam" id="PF13795">
    <property type="entry name" value="HupE_UreJ_2"/>
    <property type="match status" value="1"/>
</dbReference>
<protein>
    <submittedName>
        <fullName evidence="2">HupE/UreJ family protein</fullName>
    </submittedName>
</protein>
<gene>
    <name evidence="2" type="ORF">HW564_08585</name>
</gene>
<name>A0A850LGB9_9RHOB</name>
<feature type="transmembrane region" description="Helical" evidence="1">
    <location>
        <begin position="300"/>
        <end position="317"/>
    </location>
</feature>
<reference evidence="2 3" key="1">
    <citation type="journal article" date="2020" name="Proc. Natl. Acad. Sci. U.S.A.">
        <title>Ecological drivers of bacterial community assembly in synthetic phycospheres.</title>
        <authorList>
            <person name="Fu H."/>
            <person name="Uchimiya M."/>
            <person name="Gore J."/>
            <person name="Moran M.A."/>
        </authorList>
    </citation>
    <scope>NUCLEOTIDE SEQUENCE [LARGE SCALE GENOMIC DNA]</scope>
    <source>
        <strain evidence="2">HF-Din03</strain>
    </source>
</reference>
<comment type="caution">
    <text evidence="2">The sequence shown here is derived from an EMBL/GenBank/DDBJ whole genome shotgun (WGS) entry which is preliminary data.</text>
</comment>
<evidence type="ECO:0000256" key="1">
    <source>
        <dbReference type="SAM" id="Phobius"/>
    </source>
</evidence>
<dbReference type="Proteomes" id="UP000565723">
    <property type="component" value="Unassembled WGS sequence"/>
</dbReference>
<dbReference type="EMBL" id="JABXIY010000022">
    <property type="protein sequence ID" value="NVK96968.1"/>
    <property type="molecule type" value="Genomic_DNA"/>
</dbReference>
<keyword evidence="1" id="KW-1133">Transmembrane helix</keyword>
<evidence type="ECO:0000313" key="2">
    <source>
        <dbReference type="EMBL" id="NVK96968.1"/>
    </source>
</evidence>
<accession>A0A850LGB9</accession>
<feature type="transmembrane region" description="Helical" evidence="1">
    <location>
        <begin position="367"/>
        <end position="384"/>
    </location>
</feature>
<keyword evidence="1" id="KW-0472">Membrane</keyword>
<sequence>MRQRSGTRMRNMGLAFLAVLFRLALVALLSSPLTGVAGAHEVTPTVADLRVENETVILDLRLNVEAFLAGIDLDGLGDTDESDGSDSYDRLRALGAAELEPKVRDFAVAWKEQLNLSAGGVALELSYEGVRIPVVGNPDLPRASHLLLTAYLPPGAASLTLGWPRGAGALVLRQQGVDDPYTGYLQGGESSPPIPLAGGAALGPLETFQAYIPVGFTHILPKGLDHILFVLGLFFLSPRLRPLFWQISAFTLAHTLTLALGATGTVRVDPAIVEPLIAASITFVALENILVRRLHAWRPVLVFGFGLLHGLGFAGVLEEFGLPAGQFLPALLGFNIGVELGQLAVIAAAFLSVGLWFRNRRWYRGRIAIPASMLIAMIGAYWVVERTLLT</sequence>
<feature type="transmembrane region" description="Helical" evidence="1">
    <location>
        <begin position="243"/>
        <end position="266"/>
    </location>
</feature>
<dbReference type="InterPro" id="IPR032809">
    <property type="entry name" value="Put_HupE_UreJ"/>
</dbReference>
<evidence type="ECO:0000313" key="3">
    <source>
        <dbReference type="Proteomes" id="UP000565723"/>
    </source>
</evidence>
<feature type="transmembrane region" description="Helical" evidence="1">
    <location>
        <begin position="329"/>
        <end position="355"/>
    </location>
</feature>
<feature type="transmembrane region" description="Helical" evidence="1">
    <location>
        <begin position="219"/>
        <end position="236"/>
    </location>
</feature>
<feature type="transmembrane region" description="Helical" evidence="1">
    <location>
        <begin position="272"/>
        <end position="291"/>
    </location>
</feature>
<organism evidence="2 3">
    <name type="scientific">Ruegeria pomeroyi</name>
    <dbReference type="NCBI Taxonomy" id="89184"/>
    <lineage>
        <taxon>Bacteria</taxon>
        <taxon>Pseudomonadati</taxon>
        <taxon>Pseudomonadota</taxon>
        <taxon>Alphaproteobacteria</taxon>
        <taxon>Rhodobacterales</taxon>
        <taxon>Roseobacteraceae</taxon>
        <taxon>Ruegeria</taxon>
    </lineage>
</organism>